<evidence type="ECO:0000256" key="2">
    <source>
        <dbReference type="ARBA" id="ARBA00022490"/>
    </source>
</evidence>
<dbReference type="SUPFAM" id="SSF52172">
    <property type="entry name" value="CheY-like"/>
    <property type="match status" value="1"/>
</dbReference>
<dbReference type="Pfam" id="PF00072">
    <property type="entry name" value="Response_reg"/>
    <property type="match status" value="1"/>
</dbReference>
<dbReference type="InterPro" id="IPR020449">
    <property type="entry name" value="Tscrpt_reg_AraC-type_HTH"/>
</dbReference>
<keyword evidence="6" id="KW-0238">DNA-binding</keyword>
<keyword evidence="12" id="KW-1185">Reference proteome</keyword>
<evidence type="ECO:0000256" key="7">
    <source>
        <dbReference type="ARBA" id="ARBA00023163"/>
    </source>
</evidence>
<keyword evidence="4" id="KW-0902">Two-component regulatory system</keyword>
<dbReference type="PROSITE" id="PS01124">
    <property type="entry name" value="HTH_ARAC_FAMILY_2"/>
    <property type="match status" value="1"/>
</dbReference>
<dbReference type="PRINTS" id="PR00032">
    <property type="entry name" value="HTHARAC"/>
</dbReference>
<keyword evidence="5" id="KW-0805">Transcription regulation</keyword>
<evidence type="ECO:0000256" key="1">
    <source>
        <dbReference type="ARBA" id="ARBA00004496"/>
    </source>
</evidence>
<dbReference type="SMART" id="SM00342">
    <property type="entry name" value="HTH_ARAC"/>
    <property type="match status" value="1"/>
</dbReference>
<dbReference type="GO" id="GO:0003700">
    <property type="term" value="F:DNA-binding transcription factor activity"/>
    <property type="evidence" value="ECO:0007669"/>
    <property type="project" value="InterPro"/>
</dbReference>
<dbReference type="Gene3D" id="3.40.50.2300">
    <property type="match status" value="1"/>
</dbReference>
<dbReference type="InterPro" id="IPR018062">
    <property type="entry name" value="HTH_AraC-typ_CS"/>
</dbReference>
<evidence type="ECO:0000256" key="8">
    <source>
        <dbReference type="PROSITE-ProRule" id="PRU00169"/>
    </source>
</evidence>
<dbReference type="Pfam" id="PF12833">
    <property type="entry name" value="HTH_18"/>
    <property type="match status" value="1"/>
</dbReference>
<evidence type="ECO:0000313" key="11">
    <source>
        <dbReference type="EMBL" id="MBD2844853.1"/>
    </source>
</evidence>
<evidence type="ECO:0000256" key="6">
    <source>
        <dbReference type="ARBA" id="ARBA00023125"/>
    </source>
</evidence>
<evidence type="ECO:0000256" key="5">
    <source>
        <dbReference type="ARBA" id="ARBA00023015"/>
    </source>
</evidence>
<dbReference type="PROSITE" id="PS00041">
    <property type="entry name" value="HTH_ARAC_FAMILY_1"/>
    <property type="match status" value="1"/>
</dbReference>
<dbReference type="InterPro" id="IPR001789">
    <property type="entry name" value="Sig_transdc_resp-reg_receiver"/>
</dbReference>
<evidence type="ECO:0000256" key="3">
    <source>
        <dbReference type="ARBA" id="ARBA00022553"/>
    </source>
</evidence>
<proteinExistence type="predicted"/>
<dbReference type="PANTHER" id="PTHR42713">
    <property type="entry name" value="HISTIDINE KINASE-RELATED"/>
    <property type="match status" value="1"/>
</dbReference>
<feature type="domain" description="Response regulatory" evidence="10">
    <location>
        <begin position="3"/>
        <end position="120"/>
    </location>
</feature>
<dbReference type="PANTHER" id="PTHR42713:SF3">
    <property type="entry name" value="TRANSCRIPTIONAL REGULATORY PROTEIN HPTR"/>
    <property type="match status" value="1"/>
</dbReference>
<evidence type="ECO:0000313" key="12">
    <source>
        <dbReference type="Proteomes" id="UP000621560"/>
    </source>
</evidence>
<dbReference type="Proteomes" id="UP000621560">
    <property type="component" value="Unassembled WGS sequence"/>
</dbReference>
<dbReference type="GO" id="GO:0005737">
    <property type="term" value="C:cytoplasm"/>
    <property type="evidence" value="ECO:0007669"/>
    <property type="project" value="UniProtKB-SubCell"/>
</dbReference>
<comment type="caution">
    <text evidence="11">The sequence shown here is derived from an EMBL/GenBank/DDBJ whole genome shotgun (WGS) entry which is preliminary data.</text>
</comment>
<keyword evidence="2" id="KW-0963">Cytoplasm</keyword>
<dbReference type="InterPro" id="IPR009057">
    <property type="entry name" value="Homeodomain-like_sf"/>
</dbReference>
<protein>
    <submittedName>
        <fullName evidence="11">Response regulator</fullName>
    </submittedName>
</protein>
<feature type="modified residue" description="4-aspartylphosphate" evidence="8">
    <location>
        <position position="55"/>
    </location>
</feature>
<accession>A0A927BSY4</accession>
<gene>
    <name evidence="11" type="ORF">IDH44_06585</name>
</gene>
<dbReference type="EMBL" id="JACXIZ010000012">
    <property type="protein sequence ID" value="MBD2844853.1"/>
    <property type="molecule type" value="Genomic_DNA"/>
</dbReference>
<dbReference type="InterPro" id="IPR018060">
    <property type="entry name" value="HTH_AraC"/>
</dbReference>
<keyword evidence="3 8" id="KW-0597">Phosphoprotein</keyword>
<dbReference type="Gene3D" id="1.10.10.60">
    <property type="entry name" value="Homeodomain-like"/>
    <property type="match status" value="2"/>
</dbReference>
<reference evidence="11" key="1">
    <citation type="submission" date="2020-09" db="EMBL/GenBank/DDBJ databases">
        <title>A novel bacterium of genus Paenibacillus, isolated from South China Sea.</title>
        <authorList>
            <person name="Huang H."/>
            <person name="Mo K."/>
            <person name="Hu Y."/>
        </authorList>
    </citation>
    <scope>NUCLEOTIDE SEQUENCE</scope>
    <source>
        <strain evidence="11">IB182496</strain>
    </source>
</reference>
<name>A0A927BSY4_9BACL</name>
<evidence type="ECO:0000256" key="4">
    <source>
        <dbReference type="ARBA" id="ARBA00023012"/>
    </source>
</evidence>
<dbReference type="RefSeq" id="WP_190915897.1">
    <property type="nucleotide sequence ID" value="NZ_JACXIZ010000012.1"/>
</dbReference>
<keyword evidence="7" id="KW-0804">Transcription</keyword>
<dbReference type="InterPro" id="IPR051552">
    <property type="entry name" value="HptR"/>
</dbReference>
<feature type="domain" description="HTH araC/xylS-type" evidence="9">
    <location>
        <begin position="438"/>
        <end position="535"/>
    </location>
</feature>
<dbReference type="SMART" id="SM00448">
    <property type="entry name" value="REC"/>
    <property type="match status" value="1"/>
</dbReference>
<dbReference type="AlphaFoldDB" id="A0A927BSY4"/>
<dbReference type="InterPro" id="IPR011006">
    <property type="entry name" value="CheY-like_superfamily"/>
</dbReference>
<evidence type="ECO:0000259" key="10">
    <source>
        <dbReference type="PROSITE" id="PS50110"/>
    </source>
</evidence>
<sequence>MMKLMIVEDDPRILHSLSSGIPWARHGIRVSAIAEDGTEALALAERETPDLMLLDIGLPGMDGLSLASAVLQRAPLARIAVLSGHDEIRYAQQAMELGIMKYLLKPANRHTILQAMLALAEETRRARAAAERQAELQRLWRSRLPQLRQDFLRDWMAGRYAAWELVRHARELGLALLEDARYVAGACRIDPLPDTQARFGAGDRPLLHAMLLSIAKECLAQDDCHVFDTDEETTVVLFAGLPGETDAALQERMGLAIRRLLAAVRACLKLTASAGLGTAQPLTAAPHSYRDACRALQERTVCGQGATIAYRRRATPPTGGLVPCDPAFERRLEIAVYRADAAAAHALLDGYVARAFAQADCAELAYEQVLFLSGVFTRLLQSQGWSVQQVLAEDYAYFLALETLVSQAQIAQWASRVTARIVEHAGRTRASGGHRMVGRLLEMIERTPGADLSLHALAARLYVNASYLSRLFKKEVGQPFSDYVLARRMERAKELLLGEAKVNDVASAVGYRDISYFAKAFRKYWGVAPSALRHK</sequence>
<dbReference type="GO" id="GO:0043565">
    <property type="term" value="F:sequence-specific DNA binding"/>
    <property type="evidence" value="ECO:0007669"/>
    <property type="project" value="InterPro"/>
</dbReference>
<comment type="subcellular location">
    <subcellularLocation>
        <location evidence="1">Cytoplasm</location>
    </subcellularLocation>
</comment>
<dbReference type="GO" id="GO:0000160">
    <property type="term" value="P:phosphorelay signal transduction system"/>
    <property type="evidence" value="ECO:0007669"/>
    <property type="project" value="UniProtKB-KW"/>
</dbReference>
<dbReference type="PROSITE" id="PS50110">
    <property type="entry name" value="RESPONSE_REGULATORY"/>
    <property type="match status" value="1"/>
</dbReference>
<evidence type="ECO:0000259" key="9">
    <source>
        <dbReference type="PROSITE" id="PS01124"/>
    </source>
</evidence>
<dbReference type="SUPFAM" id="SSF46689">
    <property type="entry name" value="Homeodomain-like"/>
    <property type="match status" value="2"/>
</dbReference>
<organism evidence="11 12">
    <name type="scientific">Paenibacillus sabuli</name>
    <dbReference type="NCBI Taxonomy" id="2772509"/>
    <lineage>
        <taxon>Bacteria</taxon>
        <taxon>Bacillati</taxon>
        <taxon>Bacillota</taxon>
        <taxon>Bacilli</taxon>
        <taxon>Bacillales</taxon>
        <taxon>Paenibacillaceae</taxon>
        <taxon>Paenibacillus</taxon>
    </lineage>
</organism>
<dbReference type="CDD" id="cd17536">
    <property type="entry name" value="REC_YesN-like"/>
    <property type="match status" value="1"/>
</dbReference>